<dbReference type="Gene3D" id="2.60.40.3330">
    <property type="match status" value="1"/>
</dbReference>
<sequence>MTQRDRQPRYVGLRYKPLDLMKSCALLIAFFAVFAPTVVFAMRQQAVAVKGILLCGDKPAEGVQVKLWDEDDGPDPDDELDAMFTNADGSFDMKGSTRELTTIDPIFKVYHDCNDGVLPGQRKIKLRIPTQYIAAGGVAKKVFDVGILNLETVFPGEERDLL</sequence>
<protein>
    <submittedName>
        <fullName evidence="6">Transthyretin-like family protein</fullName>
    </submittedName>
</protein>
<name>A0A7E4VIE6_PANRE</name>
<dbReference type="WBParaSite" id="Pan_g21180.t1">
    <property type="protein sequence ID" value="Pan_g21180.t1"/>
    <property type="gene ID" value="Pan_g21180"/>
</dbReference>
<dbReference type="GO" id="GO:0005576">
    <property type="term" value="C:extracellular region"/>
    <property type="evidence" value="ECO:0007669"/>
    <property type="project" value="UniProtKB-SubCell"/>
</dbReference>
<dbReference type="Pfam" id="PF01060">
    <property type="entry name" value="TTR-52"/>
    <property type="match status" value="1"/>
</dbReference>
<keyword evidence="4" id="KW-0732">Signal</keyword>
<accession>A0A7E4VIE6</accession>
<comment type="similarity">
    <text evidence="2">Belongs to the nematode transthyretin-like family.</text>
</comment>
<reference evidence="6" key="2">
    <citation type="submission" date="2020-10" db="UniProtKB">
        <authorList>
            <consortium name="WormBaseParasite"/>
        </authorList>
    </citation>
    <scope>IDENTIFICATION</scope>
</reference>
<evidence type="ECO:0000256" key="1">
    <source>
        <dbReference type="ARBA" id="ARBA00004613"/>
    </source>
</evidence>
<evidence type="ECO:0000256" key="3">
    <source>
        <dbReference type="ARBA" id="ARBA00022525"/>
    </source>
</evidence>
<keyword evidence="5" id="KW-1185">Reference proteome</keyword>
<proteinExistence type="inferred from homology"/>
<dbReference type="PANTHER" id="PTHR21700:SF126">
    <property type="entry name" value="TRANSTHYRETIN-LIKE FAMILY PROTEIN"/>
    <property type="match status" value="1"/>
</dbReference>
<evidence type="ECO:0000313" key="6">
    <source>
        <dbReference type="WBParaSite" id="Pan_g21180.t1"/>
    </source>
</evidence>
<dbReference type="InterPro" id="IPR001534">
    <property type="entry name" value="Transthyretin-like"/>
</dbReference>
<dbReference type="Proteomes" id="UP000492821">
    <property type="component" value="Unassembled WGS sequence"/>
</dbReference>
<dbReference type="InterPro" id="IPR038479">
    <property type="entry name" value="Transthyretin-like_sf"/>
</dbReference>
<dbReference type="GO" id="GO:0009986">
    <property type="term" value="C:cell surface"/>
    <property type="evidence" value="ECO:0007669"/>
    <property type="project" value="InterPro"/>
</dbReference>
<dbReference type="PANTHER" id="PTHR21700">
    <property type="entry name" value="TRANSTHYRETIN-LIKE FAMILY PROTEIN-RELATED"/>
    <property type="match status" value="1"/>
</dbReference>
<dbReference type="AlphaFoldDB" id="A0A7E4VIE6"/>
<evidence type="ECO:0000256" key="4">
    <source>
        <dbReference type="ARBA" id="ARBA00022729"/>
    </source>
</evidence>
<reference evidence="5" key="1">
    <citation type="journal article" date="2013" name="Genetics">
        <title>The draft genome and transcriptome of Panagrellus redivivus are shaped by the harsh demands of a free-living lifestyle.</title>
        <authorList>
            <person name="Srinivasan J."/>
            <person name="Dillman A.R."/>
            <person name="Macchietto M.G."/>
            <person name="Heikkinen L."/>
            <person name="Lakso M."/>
            <person name="Fracchia K.M."/>
            <person name="Antoshechkin I."/>
            <person name="Mortazavi A."/>
            <person name="Wong G."/>
            <person name="Sternberg P.W."/>
        </authorList>
    </citation>
    <scope>NUCLEOTIDE SEQUENCE [LARGE SCALE GENOMIC DNA]</scope>
    <source>
        <strain evidence="5">MT8872</strain>
    </source>
</reference>
<organism evidence="5 6">
    <name type="scientific">Panagrellus redivivus</name>
    <name type="common">Microworm</name>
    <dbReference type="NCBI Taxonomy" id="6233"/>
    <lineage>
        <taxon>Eukaryota</taxon>
        <taxon>Metazoa</taxon>
        <taxon>Ecdysozoa</taxon>
        <taxon>Nematoda</taxon>
        <taxon>Chromadorea</taxon>
        <taxon>Rhabditida</taxon>
        <taxon>Tylenchina</taxon>
        <taxon>Panagrolaimomorpha</taxon>
        <taxon>Panagrolaimoidea</taxon>
        <taxon>Panagrolaimidae</taxon>
        <taxon>Panagrellus</taxon>
    </lineage>
</organism>
<evidence type="ECO:0000313" key="5">
    <source>
        <dbReference type="Proteomes" id="UP000492821"/>
    </source>
</evidence>
<comment type="subcellular location">
    <subcellularLocation>
        <location evidence="1">Secreted</location>
    </subcellularLocation>
</comment>
<keyword evidence="3" id="KW-0964">Secreted</keyword>
<evidence type="ECO:0000256" key="2">
    <source>
        <dbReference type="ARBA" id="ARBA00010112"/>
    </source>
</evidence>